<feature type="transmembrane region" description="Helical" evidence="1">
    <location>
        <begin position="53"/>
        <end position="72"/>
    </location>
</feature>
<feature type="transmembrane region" description="Helical" evidence="1">
    <location>
        <begin position="182"/>
        <end position="201"/>
    </location>
</feature>
<gene>
    <name evidence="3" type="ORF">ABNK63_10135</name>
</gene>
<name>A0AAU7QGV3_9GAMM</name>
<dbReference type="SUPFAM" id="SSF81324">
    <property type="entry name" value="Voltage-gated potassium channels"/>
    <property type="match status" value="1"/>
</dbReference>
<organism evidence="3">
    <name type="scientific">Rhodanobacter sp. IGA1.0</name>
    <dbReference type="NCBI Taxonomy" id="3158582"/>
    <lineage>
        <taxon>Bacteria</taxon>
        <taxon>Pseudomonadati</taxon>
        <taxon>Pseudomonadota</taxon>
        <taxon>Gammaproteobacteria</taxon>
        <taxon>Lysobacterales</taxon>
        <taxon>Rhodanobacteraceae</taxon>
        <taxon>Rhodanobacter</taxon>
    </lineage>
</organism>
<feature type="domain" description="Potassium channel" evidence="2">
    <location>
        <begin position="157"/>
        <end position="228"/>
    </location>
</feature>
<feature type="transmembrane region" description="Helical" evidence="1">
    <location>
        <begin position="79"/>
        <end position="101"/>
    </location>
</feature>
<keyword evidence="1" id="KW-0472">Membrane</keyword>
<dbReference type="Pfam" id="PF07885">
    <property type="entry name" value="Ion_trans_2"/>
    <property type="match status" value="1"/>
</dbReference>
<feature type="transmembrane region" description="Helical" evidence="1">
    <location>
        <begin position="107"/>
        <end position="126"/>
    </location>
</feature>
<dbReference type="Gene3D" id="1.10.287.70">
    <property type="match status" value="1"/>
</dbReference>
<feature type="transmembrane region" description="Helical" evidence="1">
    <location>
        <begin position="213"/>
        <end position="233"/>
    </location>
</feature>
<dbReference type="EMBL" id="CP157948">
    <property type="protein sequence ID" value="XBS88765.1"/>
    <property type="molecule type" value="Genomic_DNA"/>
</dbReference>
<protein>
    <submittedName>
        <fullName evidence="3">Ion channel</fullName>
    </submittedName>
</protein>
<evidence type="ECO:0000259" key="2">
    <source>
        <dbReference type="Pfam" id="PF07885"/>
    </source>
</evidence>
<dbReference type="InterPro" id="IPR013099">
    <property type="entry name" value="K_chnl_dom"/>
</dbReference>
<keyword evidence="1" id="KW-0812">Transmembrane</keyword>
<dbReference type="RefSeq" id="WP_007805876.1">
    <property type="nucleotide sequence ID" value="NZ_CP157948.1"/>
</dbReference>
<keyword evidence="1" id="KW-1133">Transmembrane helix</keyword>
<evidence type="ECO:0000256" key="1">
    <source>
        <dbReference type="SAM" id="Phobius"/>
    </source>
</evidence>
<evidence type="ECO:0000313" key="3">
    <source>
        <dbReference type="EMBL" id="XBS88765.1"/>
    </source>
</evidence>
<dbReference type="AlphaFoldDB" id="A0AAU7QGV3"/>
<sequence>MSDIDATGTTGKLIRYAHLRWLVRILRHPSAVLLLVQLIGLLLYPFIEHTRPARALFGAFGVLVLCLAIAMVQRTPGRAWISAAIAVPAVLFNVLDLTLGLPGLKPWWAALESLFHFYAAICLIRYMLADRRATSDELFAAGATFTLLAWAFTYLFVLCQTLQPGCFAAAVNPDAPRSWTELLFLSFALMSSTGIGDVIPVTVHARAVASLEMFVGVMYMALVVSRLIGLTLLRKGE</sequence>
<reference evidence="3" key="1">
    <citation type="submission" date="2024-06" db="EMBL/GenBank/DDBJ databases">
        <authorList>
            <person name="Sun Y."/>
        </authorList>
    </citation>
    <scope>NUCLEOTIDE SEQUENCE</scope>
    <source>
        <strain evidence="3">IGA1.0</strain>
    </source>
</reference>
<proteinExistence type="predicted"/>
<accession>A0AAU7QGV3</accession>
<feature type="transmembrane region" description="Helical" evidence="1">
    <location>
        <begin position="138"/>
        <end position="157"/>
    </location>
</feature>
<feature type="transmembrane region" description="Helical" evidence="1">
    <location>
        <begin position="25"/>
        <end position="47"/>
    </location>
</feature>